<dbReference type="EMBL" id="CAXDID020000208">
    <property type="protein sequence ID" value="CAL6055967.1"/>
    <property type="molecule type" value="Genomic_DNA"/>
</dbReference>
<reference evidence="4 6" key="2">
    <citation type="submission" date="2024-07" db="EMBL/GenBank/DDBJ databases">
        <authorList>
            <person name="Akdeniz Z."/>
        </authorList>
    </citation>
    <scope>NUCLEOTIDE SEQUENCE [LARGE SCALE GENOMIC DNA]</scope>
</reference>
<keyword evidence="6" id="KW-1185">Reference proteome</keyword>
<accession>A0AA86QMP6</accession>
<protein>
    <submittedName>
        <fullName evidence="4">Hypothetical_protein</fullName>
    </submittedName>
</protein>
<evidence type="ECO:0000313" key="5">
    <source>
        <dbReference type="EMBL" id="CAL6055975.1"/>
    </source>
</evidence>
<dbReference type="EMBL" id="CATOUU010000868">
    <property type="protein sequence ID" value="CAI9955834.1"/>
    <property type="molecule type" value="Genomic_DNA"/>
</dbReference>
<proteinExistence type="predicted"/>
<dbReference type="Proteomes" id="UP001642409">
    <property type="component" value="Unassembled WGS sequence"/>
</dbReference>
<evidence type="ECO:0000313" key="3">
    <source>
        <dbReference type="EMBL" id="CAI9955834.1"/>
    </source>
</evidence>
<organism evidence="3">
    <name type="scientific">Hexamita inflata</name>
    <dbReference type="NCBI Taxonomy" id="28002"/>
    <lineage>
        <taxon>Eukaryota</taxon>
        <taxon>Metamonada</taxon>
        <taxon>Diplomonadida</taxon>
        <taxon>Hexamitidae</taxon>
        <taxon>Hexamitinae</taxon>
        <taxon>Hexamita</taxon>
    </lineage>
</organism>
<reference evidence="3" key="1">
    <citation type="submission" date="2023-06" db="EMBL/GenBank/DDBJ databases">
        <authorList>
            <person name="Kurt Z."/>
        </authorList>
    </citation>
    <scope>NUCLEOTIDE SEQUENCE</scope>
</reference>
<dbReference type="EMBL" id="CATOUU010000868">
    <property type="protein sequence ID" value="CAI9955830.1"/>
    <property type="molecule type" value="Genomic_DNA"/>
</dbReference>
<gene>
    <name evidence="2" type="ORF">HINF_LOCUS43475</name>
    <name evidence="3" type="ORF">HINF_LOCUS43479</name>
    <name evidence="4" type="ORF">HINF_LOCUS46798</name>
    <name evidence="5" type="ORF">HINF_LOCUS46802</name>
</gene>
<keyword evidence="1" id="KW-0732">Signal</keyword>
<name>A0AA86QMP6_9EUKA</name>
<feature type="chain" id="PRO_5044705024" evidence="1">
    <location>
        <begin position="24"/>
        <end position="121"/>
    </location>
</feature>
<evidence type="ECO:0000313" key="2">
    <source>
        <dbReference type="EMBL" id="CAI9955830.1"/>
    </source>
</evidence>
<evidence type="ECO:0000256" key="1">
    <source>
        <dbReference type="SAM" id="SignalP"/>
    </source>
</evidence>
<evidence type="ECO:0000313" key="4">
    <source>
        <dbReference type="EMBL" id="CAL6055967.1"/>
    </source>
</evidence>
<evidence type="ECO:0000313" key="6">
    <source>
        <dbReference type="Proteomes" id="UP001642409"/>
    </source>
</evidence>
<dbReference type="AlphaFoldDB" id="A0AA86QMP6"/>
<comment type="caution">
    <text evidence="3">The sequence shown here is derived from an EMBL/GenBank/DDBJ whole genome shotgun (WGS) entry which is preliminary data.</text>
</comment>
<sequence length="121" mass="14257">MKWQINYSFSLVLFVRLGTQCTCETLPYENYKNQFVDQDFLQSSVILASIIFSQSCKGSVLLTTRTKQFSQWRNETFLPGFLRDMFTIALPQYQTRKVIQQHTQNTVLLINEFTRESNLKL</sequence>
<feature type="signal peptide" evidence="1">
    <location>
        <begin position="1"/>
        <end position="23"/>
    </location>
</feature>
<dbReference type="EMBL" id="CAXDID020000208">
    <property type="protein sequence ID" value="CAL6055975.1"/>
    <property type="molecule type" value="Genomic_DNA"/>
</dbReference>